<protein>
    <submittedName>
        <fullName evidence="3">Glycosyltransferase involved in cell wall bisynthesis</fullName>
    </submittedName>
</protein>
<evidence type="ECO:0000259" key="2">
    <source>
        <dbReference type="Pfam" id="PF00534"/>
    </source>
</evidence>
<dbReference type="Pfam" id="PF00534">
    <property type="entry name" value="Glycos_transf_1"/>
    <property type="match status" value="1"/>
</dbReference>
<dbReference type="GO" id="GO:0016757">
    <property type="term" value="F:glycosyltransferase activity"/>
    <property type="evidence" value="ECO:0007669"/>
    <property type="project" value="InterPro"/>
</dbReference>
<name>A0A1M5TL89_9RHOB</name>
<dbReference type="Proteomes" id="UP000184221">
    <property type="component" value="Unassembled WGS sequence"/>
</dbReference>
<dbReference type="InterPro" id="IPR001296">
    <property type="entry name" value="Glyco_trans_1"/>
</dbReference>
<dbReference type="GO" id="GO:0009103">
    <property type="term" value="P:lipopolysaccharide biosynthetic process"/>
    <property type="evidence" value="ECO:0007669"/>
    <property type="project" value="TreeGrafter"/>
</dbReference>
<dbReference type="AlphaFoldDB" id="A0A1M5TL89"/>
<feature type="domain" description="Glycosyl transferase family 1" evidence="2">
    <location>
        <begin position="235"/>
        <end position="353"/>
    </location>
</feature>
<dbReference type="Gene3D" id="3.40.50.2000">
    <property type="entry name" value="Glycogen Phosphorylase B"/>
    <property type="match status" value="1"/>
</dbReference>
<accession>A0A1M5TL89</accession>
<keyword evidence="4" id="KW-1185">Reference proteome</keyword>
<evidence type="ECO:0000313" key="3">
    <source>
        <dbReference type="EMBL" id="SHH51420.1"/>
    </source>
</evidence>
<dbReference type="SUPFAM" id="SSF53756">
    <property type="entry name" value="UDP-Glycosyltransferase/glycogen phosphorylase"/>
    <property type="match status" value="1"/>
</dbReference>
<evidence type="ECO:0000313" key="4">
    <source>
        <dbReference type="Proteomes" id="UP000184221"/>
    </source>
</evidence>
<keyword evidence="1 3" id="KW-0808">Transferase</keyword>
<dbReference type="EMBL" id="FQXC01000003">
    <property type="protein sequence ID" value="SHH51420.1"/>
    <property type="molecule type" value="Genomic_DNA"/>
</dbReference>
<reference evidence="3 4" key="1">
    <citation type="submission" date="2016-11" db="EMBL/GenBank/DDBJ databases">
        <authorList>
            <person name="Jaros S."/>
            <person name="Januszkiewicz K."/>
            <person name="Wedrychowicz H."/>
        </authorList>
    </citation>
    <scope>NUCLEOTIDE SEQUENCE [LARGE SCALE GENOMIC DNA]</scope>
    <source>
        <strain evidence="3 4">DSM 29431</strain>
    </source>
</reference>
<gene>
    <name evidence="3" type="ORF">SAMN05443551_2273</name>
</gene>
<evidence type="ECO:0000256" key="1">
    <source>
        <dbReference type="ARBA" id="ARBA00022679"/>
    </source>
</evidence>
<organism evidence="3 4">
    <name type="scientific">Marivita hallyeonensis</name>
    <dbReference type="NCBI Taxonomy" id="996342"/>
    <lineage>
        <taxon>Bacteria</taxon>
        <taxon>Pseudomonadati</taxon>
        <taxon>Pseudomonadota</taxon>
        <taxon>Alphaproteobacteria</taxon>
        <taxon>Rhodobacterales</taxon>
        <taxon>Roseobacteraceae</taxon>
        <taxon>Marivita</taxon>
    </lineage>
</organism>
<dbReference type="PANTHER" id="PTHR46401">
    <property type="entry name" value="GLYCOSYLTRANSFERASE WBBK-RELATED"/>
    <property type="match status" value="1"/>
</dbReference>
<dbReference type="STRING" id="996342.SAMN05443551_2273"/>
<dbReference type="PANTHER" id="PTHR46401:SF2">
    <property type="entry name" value="GLYCOSYLTRANSFERASE WBBK-RELATED"/>
    <property type="match status" value="1"/>
</dbReference>
<sequence>MPITRNSPAAAHLLDVTRTVRRAGYRPTGIDRAERAYIAHLVACPTPLFGLVRTKLGYLLLDKKGCAALLAHCDTPKWQNADLLSKLSGSSDTPRAATESGLRKIAVDRATAARLRPLLQRHLPSGAVYLNVGQTNFNDRLIHALRACDTLRIAVYLHDTIPLDWPDLQTQKSRLKFKRLFDRVDRHADLVLCNSQDTKMTALRHARGLTEDKVHVIWPGLPEIDPGHPPKGPWTDKPYFMAIGTIEPRKNIGFLLDMWEDFREPDSPHLLICGRRGWLSEDVFARLDNQPGHVHELPDLPDPAMWALLKNSCGLLFPSIVEGFGYPAMEAAHLGVPVICNALPSVKEVLDDYPIYADSSDSYLWMHNIKQLAQGRRGQSGEQLSTEVVETPDWQAHFNRLFTIL</sequence>
<proteinExistence type="predicted"/>